<dbReference type="Pfam" id="PF01593">
    <property type="entry name" value="Amino_oxidase"/>
    <property type="match status" value="1"/>
</dbReference>
<evidence type="ECO:0000256" key="9">
    <source>
        <dbReference type="PIRSR" id="PIRSR601613-1"/>
    </source>
</evidence>
<dbReference type="AlphaFoldDB" id="A0A6G6Y182"/>
<dbReference type="Gene3D" id="3.90.660.10">
    <property type="match status" value="1"/>
</dbReference>
<dbReference type="Gene3D" id="3.50.50.60">
    <property type="entry name" value="FAD/NAD(P)-binding domain"/>
    <property type="match status" value="1"/>
</dbReference>
<dbReference type="SUPFAM" id="SSF51905">
    <property type="entry name" value="FAD/NAD(P)-binding domain"/>
    <property type="match status" value="1"/>
</dbReference>
<dbReference type="InterPro" id="IPR001613">
    <property type="entry name" value="Flavin_amine_oxidase"/>
</dbReference>
<dbReference type="InterPro" id="IPR006311">
    <property type="entry name" value="TAT_signal"/>
</dbReference>
<dbReference type="PROSITE" id="PS51318">
    <property type="entry name" value="TAT"/>
    <property type="match status" value="1"/>
</dbReference>
<dbReference type="PANTHER" id="PTHR10742:SF410">
    <property type="entry name" value="LYSINE-SPECIFIC HISTONE DEMETHYLASE 2"/>
    <property type="match status" value="1"/>
</dbReference>
<feature type="binding site" evidence="9">
    <location>
        <begin position="97"/>
        <end position="98"/>
    </location>
    <ligand>
        <name>FAD</name>
        <dbReference type="ChEBI" id="CHEBI:57692"/>
    </ligand>
</feature>
<evidence type="ECO:0000256" key="5">
    <source>
        <dbReference type="ARBA" id="ARBA00017871"/>
    </source>
</evidence>
<evidence type="ECO:0000313" key="12">
    <source>
        <dbReference type="Proteomes" id="UP000501568"/>
    </source>
</evidence>
<evidence type="ECO:0000256" key="7">
    <source>
        <dbReference type="ARBA" id="ARBA00023070"/>
    </source>
</evidence>
<keyword evidence="7" id="KW-0073">Auxin biosynthesis</keyword>
<comment type="catalytic activity">
    <reaction evidence="8">
        <text>L-tryptophan + O2 = indole-3-acetamide + CO2 + H2O</text>
        <dbReference type="Rhea" id="RHEA:16165"/>
        <dbReference type="ChEBI" id="CHEBI:15377"/>
        <dbReference type="ChEBI" id="CHEBI:15379"/>
        <dbReference type="ChEBI" id="CHEBI:16031"/>
        <dbReference type="ChEBI" id="CHEBI:16526"/>
        <dbReference type="ChEBI" id="CHEBI:57912"/>
        <dbReference type="EC" id="1.13.12.3"/>
    </reaction>
</comment>
<accession>A0A6G6Y182</accession>
<evidence type="ECO:0000256" key="6">
    <source>
        <dbReference type="ARBA" id="ARBA00023002"/>
    </source>
</evidence>
<sequence>MRGTTTIWRALAQARRDRLSESGEAAPISESPAATRRALLAGIAATGAIGTAGALAALPRGGPAFTGGRVAIVGGGMAGLSALHRLTGEGIDARLYEASRRIGGRIHTQRGEGGDPTFEVGGQLVNTDHGDMHALLREFGIALIDRKAGTHKTLVIANGKPLSQDRLVAGLGPIAAQIGADADRLDADYAGQAPRIDRLSIAQYLDLHADLMPEPWVRRLLEATSRSEYGAEPEAASALGLVFNLPTVEGRRVDVLGGADERYLIEGGSDTLPRALAARHANRIETGRRLVRIERDGGAMRLRFADGDSARADRVIVALPAGIAGRIAYDVPIPPIWHRFHKEIALGTNEKVQVATTARPGAQACGTGGEVWQTDAGGGWSQGWDGSVHGASGVSPVWTWYLGGDEALARTKPPRDQAASFAGAVARSMPELSPGSRVVRRTAWHRDPLIGGGYVNYAPGVLTRYAKLLWIEGAGHSRVDSGRIQFAGEHLSDAFPGYMNGAAQTGRMAAEALIGEGRAAAA</sequence>
<keyword evidence="12" id="KW-1185">Reference proteome</keyword>
<protein>
    <recommendedName>
        <fullName evidence="5">Tryptophan 2-monooxygenase</fullName>
        <ecNumber evidence="4">1.13.12.3</ecNumber>
    </recommendedName>
</protein>
<evidence type="ECO:0000313" key="11">
    <source>
        <dbReference type="EMBL" id="QIG78478.1"/>
    </source>
</evidence>
<evidence type="ECO:0000256" key="2">
    <source>
        <dbReference type="ARBA" id="ARBA00004814"/>
    </source>
</evidence>
<comment type="pathway">
    <text evidence="2">Plant hormone metabolism; auxin biosynthesis.</text>
</comment>
<keyword evidence="6" id="KW-0560">Oxidoreductase</keyword>
<dbReference type="PRINTS" id="PR00757">
    <property type="entry name" value="AMINEOXDASEF"/>
</dbReference>
<evidence type="ECO:0000259" key="10">
    <source>
        <dbReference type="Pfam" id="PF01593"/>
    </source>
</evidence>
<proteinExistence type="inferred from homology"/>
<evidence type="ECO:0000256" key="4">
    <source>
        <dbReference type="ARBA" id="ARBA00012535"/>
    </source>
</evidence>
<evidence type="ECO:0000256" key="8">
    <source>
        <dbReference type="ARBA" id="ARBA00047321"/>
    </source>
</evidence>
<dbReference type="GO" id="GO:0009851">
    <property type="term" value="P:auxin biosynthetic process"/>
    <property type="evidence" value="ECO:0007669"/>
    <property type="project" value="UniProtKB-KW"/>
</dbReference>
<feature type="domain" description="Amine oxidase" evidence="10">
    <location>
        <begin position="77"/>
        <end position="514"/>
    </location>
</feature>
<evidence type="ECO:0000256" key="3">
    <source>
        <dbReference type="ARBA" id="ARBA00005833"/>
    </source>
</evidence>
<gene>
    <name evidence="11" type="ORF">G5C33_00830</name>
</gene>
<dbReference type="EC" id="1.13.12.3" evidence="4"/>
<dbReference type="Gene3D" id="1.10.405.10">
    <property type="entry name" value="Guanine Nucleotide Dissociation Inhibitor, domain 1"/>
    <property type="match status" value="1"/>
</dbReference>
<dbReference type="PANTHER" id="PTHR10742">
    <property type="entry name" value="FLAVIN MONOAMINE OXIDASE"/>
    <property type="match status" value="1"/>
</dbReference>
<dbReference type="InterPro" id="IPR036188">
    <property type="entry name" value="FAD/NAD-bd_sf"/>
</dbReference>
<organism evidence="11 12">
    <name type="scientific">Stakelama tenebrarum</name>
    <dbReference type="NCBI Taxonomy" id="2711215"/>
    <lineage>
        <taxon>Bacteria</taxon>
        <taxon>Pseudomonadati</taxon>
        <taxon>Pseudomonadota</taxon>
        <taxon>Alphaproteobacteria</taxon>
        <taxon>Sphingomonadales</taxon>
        <taxon>Sphingomonadaceae</taxon>
        <taxon>Stakelama</taxon>
    </lineage>
</organism>
<dbReference type="GO" id="GO:0050361">
    <property type="term" value="F:tryptophan 2-monooxygenase activity"/>
    <property type="evidence" value="ECO:0007669"/>
    <property type="project" value="UniProtKB-EC"/>
</dbReference>
<comment type="cofactor">
    <cofactor evidence="1">
        <name>FAD</name>
        <dbReference type="ChEBI" id="CHEBI:57692"/>
    </cofactor>
</comment>
<dbReference type="EMBL" id="CP049109">
    <property type="protein sequence ID" value="QIG78478.1"/>
    <property type="molecule type" value="Genomic_DNA"/>
</dbReference>
<dbReference type="KEGG" id="spzr:G5C33_00830"/>
<dbReference type="InterPro" id="IPR002937">
    <property type="entry name" value="Amino_oxidase"/>
</dbReference>
<dbReference type="RefSeq" id="WP_165325476.1">
    <property type="nucleotide sequence ID" value="NZ_CP049109.1"/>
</dbReference>
<evidence type="ECO:0000256" key="1">
    <source>
        <dbReference type="ARBA" id="ARBA00001974"/>
    </source>
</evidence>
<name>A0A6G6Y182_9SPHN</name>
<reference evidence="11 12" key="1">
    <citation type="submission" date="2020-02" db="EMBL/GenBank/DDBJ databases">
        <authorList>
            <person name="Zheng R.K."/>
            <person name="Sun C.M."/>
        </authorList>
    </citation>
    <scope>NUCLEOTIDE SEQUENCE [LARGE SCALE GENOMIC DNA]</scope>
    <source>
        <strain evidence="12">zrk23</strain>
    </source>
</reference>
<dbReference type="Proteomes" id="UP000501568">
    <property type="component" value="Chromosome"/>
</dbReference>
<comment type="similarity">
    <text evidence="3">Belongs to the tryptophan 2-monooxygenase family.</text>
</comment>
<dbReference type="InterPro" id="IPR050281">
    <property type="entry name" value="Flavin_monoamine_oxidase"/>
</dbReference>